<keyword evidence="3" id="KW-1185">Reference proteome</keyword>
<evidence type="ECO:0000313" key="3">
    <source>
        <dbReference type="Proteomes" id="UP000225074"/>
    </source>
</evidence>
<dbReference type="EMBL" id="MF036692">
    <property type="protein sequence ID" value="ARW58125.1"/>
    <property type="molecule type" value="Genomic_DNA"/>
</dbReference>
<proteinExistence type="predicted"/>
<sequence>MNYKLVYSSLMERARHRALSCYKERHHIIPKCMGGSDDKENIVDLTPEEHYLAHQLLVKIYPGHPGLSFAAMTMSQNSKNHKRQGNKLYGWLKRKHSENITKTQTGKVYYNNGDKCIKLFPGEPVPEGFIKGRGWSPTEGTTHTRKNSTFTRVNAELNKRRWDKDRAEMCSKFGVETLEEAKKLVLDFKATCHERYWMKPTLSKWPFMSKLRLRTLID</sequence>
<protein>
    <submittedName>
        <fullName evidence="2">Putative mobile endonuclease</fullName>
    </submittedName>
</protein>
<reference evidence="2 3" key="1">
    <citation type="submission" date="2017-05" db="EMBL/GenBank/DDBJ databases">
        <title>Environmental T4-family bacteriophages evolve to escape abortive infection via multiple routes in a bacterial host employing #altruistic suicide# through Type III toxin-antitoxin systems.</title>
        <authorList>
            <person name="Chen B."/>
            <person name="Akusobi C."/>
            <person name="Fang X."/>
            <person name="Salmond G.P.C."/>
        </authorList>
    </citation>
    <scope>NUCLEOTIDE SEQUENCE [LARGE SCALE GENOMIC DNA]</scope>
</reference>
<dbReference type="RefSeq" id="YP_010092303.1">
    <property type="nucleotide sequence ID" value="NC_055728.1"/>
</dbReference>
<name>A0A1Z1LZ83_9CAUD</name>
<evidence type="ECO:0000259" key="1">
    <source>
        <dbReference type="SMART" id="SM00507"/>
    </source>
</evidence>
<keyword evidence="2" id="KW-0540">Nuclease</keyword>
<dbReference type="GeneID" id="65109866"/>
<dbReference type="GO" id="GO:0004519">
    <property type="term" value="F:endonuclease activity"/>
    <property type="evidence" value="ECO:0007669"/>
    <property type="project" value="UniProtKB-KW"/>
</dbReference>
<feature type="domain" description="HNH nuclease" evidence="1">
    <location>
        <begin position="5"/>
        <end position="51"/>
    </location>
</feature>
<accession>A0A1Z1LZ83</accession>
<dbReference type="KEGG" id="vg:65109866"/>
<dbReference type="Proteomes" id="UP000225074">
    <property type="component" value="Genome"/>
</dbReference>
<evidence type="ECO:0000313" key="2">
    <source>
        <dbReference type="EMBL" id="ARW58125.1"/>
    </source>
</evidence>
<dbReference type="SMART" id="SM00507">
    <property type="entry name" value="HNHc"/>
    <property type="match status" value="1"/>
</dbReference>
<keyword evidence="2" id="KW-0255">Endonuclease</keyword>
<keyword evidence="2" id="KW-0378">Hydrolase</keyword>
<dbReference type="InterPro" id="IPR003615">
    <property type="entry name" value="HNH_nuc"/>
</dbReference>
<organism evidence="2 3">
    <name type="scientific">Serratia phage X20</name>
    <dbReference type="NCBI Taxonomy" id="2006942"/>
    <lineage>
        <taxon>Viruses</taxon>
        <taxon>Duplodnaviria</taxon>
        <taxon>Heunggongvirae</taxon>
        <taxon>Uroviricota</taxon>
        <taxon>Caudoviricetes</taxon>
        <taxon>Pantevenvirales</taxon>
        <taxon>Straboviridae</taxon>
        <taxon>Tevenvirinae</taxon>
        <taxon>Winklervirus</taxon>
        <taxon>Winklervirus xtwenty</taxon>
    </lineage>
</organism>
<dbReference type="CDD" id="cd00085">
    <property type="entry name" value="HNHc"/>
    <property type="match status" value="1"/>
</dbReference>